<dbReference type="InterPro" id="IPR058790">
    <property type="entry name" value="BSH_CusB"/>
</dbReference>
<dbReference type="PANTHER" id="PTHR30097">
    <property type="entry name" value="CATION EFFLUX SYSTEM PROTEIN CUSB"/>
    <property type="match status" value="1"/>
</dbReference>
<dbReference type="InterPro" id="IPR051909">
    <property type="entry name" value="MFP_Cation_Efflux"/>
</dbReference>
<dbReference type="GO" id="GO:0060003">
    <property type="term" value="P:copper ion export"/>
    <property type="evidence" value="ECO:0007669"/>
    <property type="project" value="TreeGrafter"/>
</dbReference>
<evidence type="ECO:0000259" key="3">
    <source>
        <dbReference type="Pfam" id="PF25919"/>
    </source>
</evidence>
<keyword evidence="5" id="KW-1185">Reference proteome</keyword>
<sequence length="365" mass="40701">MAFFMAFACGESTNENGQARADDKPNDLIKITRAQFEQSAMQLGTLQEREFPIMVNATGMIDVPPENRSVVNATMGGYIKSLPLLVGDRVEKGQALLTIENPEFVTLQQDYLEVGQTLDYLKTEYERQKTMYDENITSQKSYLKAKSEYKTAEARHNGLRKQLAMLNISPAKVEEGNITSVTTIFAPISGSVTKVNVSKGSHVAPATSILEIIDNDHIHIELSVFEKDIMKVKKGQDILFKIPEASSDTFGAEVHLVGTSIGGDRTIKVHGHLKEEEENKFLTGMFVEAQIVTETTRAKALPSESIIDIDDKNYVLLLDKKVDDDYYFRKMEVRIGDAYQGYSTIKNADTFGPTDQFLTQGADNF</sequence>
<protein>
    <submittedName>
        <fullName evidence="4">Membrane fusion protein, cobalt-zinc-cadmium efflux system</fullName>
    </submittedName>
</protein>
<dbReference type="Pfam" id="PF25919">
    <property type="entry name" value="BSH_CusB"/>
    <property type="match status" value="1"/>
</dbReference>
<dbReference type="Proteomes" id="UP000184543">
    <property type="component" value="Unassembled WGS sequence"/>
</dbReference>
<name>A0A1M6IKY2_9FLAO</name>
<organism evidence="4 5">
    <name type="scientific">Pseudozobellia thermophila</name>
    <dbReference type="NCBI Taxonomy" id="192903"/>
    <lineage>
        <taxon>Bacteria</taxon>
        <taxon>Pseudomonadati</taxon>
        <taxon>Bacteroidota</taxon>
        <taxon>Flavobacteriia</taxon>
        <taxon>Flavobacteriales</taxon>
        <taxon>Flavobacteriaceae</taxon>
        <taxon>Pseudozobellia</taxon>
    </lineage>
</organism>
<evidence type="ECO:0000256" key="1">
    <source>
        <dbReference type="ARBA" id="ARBA00009477"/>
    </source>
</evidence>
<dbReference type="SUPFAM" id="SSF111369">
    <property type="entry name" value="HlyD-like secretion proteins"/>
    <property type="match status" value="1"/>
</dbReference>
<evidence type="ECO:0000313" key="5">
    <source>
        <dbReference type="Proteomes" id="UP000184543"/>
    </source>
</evidence>
<gene>
    <name evidence="4" type="ORF">SAMN04488513_10424</name>
</gene>
<feature type="domain" description="CusB-like barrel-sandwich hybrid" evidence="3">
    <location>
        <begin position="69"/>
        <end position="212"/>
    </location>
</feature>
<proteinExistence type="inferred from homology"/>
<dbReference type="Gene3D" id="2.40.50.100">
    <property type="match status" value="1"/>
</dbReference>
<keyword evidence="2" id="KW-0813">Transport</keyword>
<dbReference type="AlphaFoldDB" id="A0A1M6IKY2"/>
<evidence type="ECO:0000313" key="4">
    <source>
        <dbReference type="EMBL" id="SHJ35043.1"/>
    </source>
</evidence>
<dbReference type="GO" id="GO:0022857">
    <property type="term" value="F:transmembrane transporter activity"/>
    <property type="evidence" value="ECO:0007669"/>
    <property type="project" value="InterPro"/>
</dbReference>
<dbReference type="STRING" id="192903.SAMN04488513_10424"/>
<dbReference type="GO" id="GO:0015679">
    <property type="term" value="P:plasma membrane copper ion transport"/>
    <property type="evidence" value="ECO:0007669"/>
    <property type="project" value="TreeGrafter"/>
</dbReference>
<evidence type="ECO:0000256" key="2">
    <source>
        <dbReference type="ARBA" id="ARBA00022448"/>
    </source>
</evidence>
<dbReference type="PANTHER" id="PTHR30097:SF4">
    <property type="entry name" value="SLR6042 PROTEIN"/>
    <property type="match status" value="1"/>
</dbReference>
<dbReference type="InterPro" id="IPR006143">
    <property type="entry name" value="RND_pump_MFP"/>
</dbReference>
<comment type="similarity">
    <text evidence="1">Belongs to the membrane fusion protein (MFP) (TC 8.A.1) family.</text>
</comment>
<reference evidence="5" key="1">
    <citation type="submission" date="2016-11" db="EMBL/GenBank/DDBJ databases">
        <authorList>
            <person name="Varghese N."/>
            <person name="Submissions S."/>
        </authorList>
    </citation>
    <scope>NUCLEOTIDE SEQUENCE [LARGE SCALE GENOMIC DNA]</scope>
    <source>
        <strain evidence="5">DSM 19858</strain>
    </source>
</reference>
<dbReference type="EMBL" id="FQYU01000004">
    <property type="protein sequence ID" value="SHJ35043.1"/>
    <property type="molecule type" value="Genomic_DNA"/>
</dbReference>
<dbReference type="GO" id="GO:0016020">
    <property type="term" value="C:membrane"/>
    <property type="evidence" value="ECO:0007669"/>
    <property type="project" value="InterPro"/>
</dbReference>
<dbReference type="GO" id="GO:0030313">
    <property type="term" value="C:cell envelope"/>
    <property type="evidence" value="ECO:0007669"/>
    <property type="project" value="TreeGrafter"/>
</dbReference>
<accession>A0A1M6IKY2</accession>
<dbReference type="Gene3D" id="2.40.30.170">
    <property type="match status" value="1"/>
</dbReference>
<dbReference type="NCBIfam" id="TIGR01730">
    <property type="entry name" value="RND_mfp"/>
    <property type="match status" value="1"/>
</dbReference>
<dbReference type="Gene3D" id="1.10.287.470">
    <property type="entry name" value="Helix hairpin bin"/>
    <property type="match status" value="1"/>
</dbReference>